<feature type="region of interest" description="Disordered" evidence="1">
    <location>
        <begin position="18"/>
        <end position="49"/>
    </location>
</feature>
<proteinExistence type="predicted"/>
<gene>
    <name evidence="2" type="ORF">FLO80_04285</name>
</gene>
<evidence type="ECO:0000313" key="3">
    <source>
        <dbReference type="Proteomes" id="UP000325291"/>
    </source>
</evidence>
<dbReference type="AlphaFoldDB" id="A0A5A9ZUD2"/>
<evidence type="ECO:0000256" key="1">
    <source>
        <dbReference type="SAM" id="MobiDB-lite"/>
    </source>
</evidence>
<dbReference type="RefSeq" id="WP_111363564.1">
    <property type="nucleotide sequence ID" value="NZ_VINQ01000002.1"/>
</dbReference>
<sequence length="166" mass="17850">MLDLFFILIAIGLGSANSGSGDTAAGPGALETVESGASPQSYAAEPQVPSGKFTTATEIKPIMNATRANWVAVREFDGNDLIYMTHILSWRCGMVGLRYAINDGPMQDWPLAGCDEDTAQPNAIPQDATIYEVHPLGSIAAVEVEIIYDDLSRDTARFDRKSILMP</sequence>
<reference evidence="2 3" key="1">
    <citation type="submission" date="2019-07" db="EMBL/GenBank/DDBJ databases">
        <title>Aquicoccus porphyridii gen. nov., sp. nov., isolated from a small marine red alga, Porphyridium marinum.</title>
        <authorList>
            <person name="Liu L."/>
        </authorList>
    </citation>
    <scope>NUCLEOTIDE SEQUENCE [LARGE SCALE GENOMIC DNA]</scope>
    <source>
        <strain evidence="2 3">L1 8-17</strain>
    </source>
</reference>
<evidence type="ECO:0000313" key="2">
    <source>
        <dbReference type="EMBL" id="KAA0920335.1"/>
    </source>
</evidence>
<keyword evidence="3" id="KW-1185">Reference proteome</keyword>
<organism evidence="2 3">
    <name type="scientific">Aquicoccus porphyridii</name>
    <dbReference type="NCBI Taxonomy" id="1852029"/>
    <lineage>
        <taxon>Bacteria</taxon>
        <taxon>Pseudomonadati</taxon>
        <taxon>Pseudomonadota</taxon>
        <taxon>Alphaproteobacteria</taxon>
        <taxon>Rhodobacterales</taxon>
        <taxon>Paracoccaceae</taxon>
        <taxon>Aquicoccus</taxon>
    </lineage>
</organism>
<accession>A0A5A9ZUD2</accession>
<dbReference type="Proteomes" id="UP000325291">
    <property type="component" value="Unassembled WGS sequence"/>
</dbReference>
<protein>
    <submittedName>
        <fullName evidence="2">Uncharacterized protein</fullName>
    </submittedName>
</protein>
<dbReference type="EMBL" id="VINQ01000002">
    <property type="protein sequence ID" value="KAA0920335.1"/>
    <property type="molecule type" value="Genomic_DNA"/>
</dbReference>
<comment type="caution">
    <text evidence="2">The sequence shown here is derived from an EMBL/GenBank/DDBJ whole genome shotgun (WGS) entry which is preliminary data.</text>
</comment>
<name>A0A5A9ZUD2_9RHOB</name>